<dbReference type="CDD" id="cd04733">
    <property type="entry name" value="OYE_like_2_FMN"/>
    <property type="match status" value="1"/>
</dbReference>
<evidence type="ECO:0000256" key="2">
    <source>
        <dbReference type="ARBA" id="ARBA00023002"/>
    </source>
</evidence>
<dbReference type="Pfam" id="PF00724">
    <property type="entry name" value="Oxidored_FMN"/>
    <property type="match status" value="1"/>
</dbReference>
<dbReference type="Gene3D" id="3.20.20.70">
    <property type="entry name" value="Aldolase class I"/>
    <property type="match status" value="1"/>
</dbReference>
<dbReference type="InterPro" id="IPR013785">
    <property type="entry name" value="Aldolase_TIM"/>
</dbReference>
<accession>A0ABY4DWF3</accession>
<protein>
    <submittedName>
        <fullName evidence="4">NADH:flavin oxidoreductase/NADH oxidase family protein</fullName>
    </submittedName>
</protein>
<feature type="domain" description="NADH:flavin oxidoreductase/NADH oxidase N-terminal" evidence="3">
    <location>
        <begin position="2"/>
        <end position="336"/>
    </location>
</feature>
<dbReference type="PANTHER" id="PTHR43656">
    <property type="entry name" value="BINDING OXIDOREDUCTASE, PUTATIVE (AFU_ORTHOLOGUE AFUA_2G08260)-RELATED"/>
    <property type="match status" value="1"/>
</dbReference>
<dbReference type="InterPro" id="IPR001155">
    <property type="entry name" value="OxRdtase_FMN_N"/>
</dbReference>
<keyword evidence="5" id="KW-1185">Reference proteome</keyword>
<gene>
    <name evidence="4" type="ORF">LVJ83_06150</name>
</gene>
<reference evidence="4 5" key="1">
    <citation type="journal article" date="2022" name="Res Sq">
        <title>Evolution of multicellular longitudinally dividing oral cavity symbionts (Neisseriaceae).</title>
        <authorList>
            <person name="Nyongesa S."/>
            <person name="Weber P."/>
            <person name="Bernet E."/>
            <person name="Pullido F."/>
            <person name="Nieckarz M."/>
            <person name="Delaby M."/>
            <person name="Nieves C."/>
            <person name="Viehboeck T."/>
            <person name="Krause N."/>
            <person name="Rivera-Millot A."/>
            <person name="Nakamura A."/>
            <person name="Vischer N."/>
            <person name="VanNieuwenhze M."/>
            <person name="Brun Y."/>
            <person name="Cava F."/>
            <person name="Bulgheresi S."/>
            <person name="Veyrier F."/>
        </authorList>
    </citation>
    <scope>NUCLEOTIDE SEQUENCE [LARGE SCALE GENOMIC DNA]</scope>
    <source>
        <strain evidence="4 5">CCUG 63373m</strain>
    </source>
</reference>
<dbReference type="InterPro" id="IPR051799">
    <property type="entry name" value="NADH_flavin_oxidoreductase"/>
</dbReference>
<evidence type="ECO:0000256" key="1">
    <source>
        <dbReference type="ARBA" id="ARBA00022630"/>
    </source>
</evidence>
<dbReference type="PANTHER" id="PTHR43656:SF2">
    <property type="entry name" value="BINDING OXIDOREDUCTASE, PUTATIVE (AFU_ORTHOLOGUE AFUA_2G08260)-RELATED"/>
    <property type="match status" value="1"/>
</dbReference>
<keyword evidence="1" id="KW-0285">Flavoprotein</keyword>
<name>A0ABY4DWF3_9NEIS</name>
<proteinExistence type="predicted"/>
<dbReference type="SUPFAM" id="SSF51395">
    <property type="entry name" value="FMN-linked oxidoreductases"/>
    <property type="match status" value="1"/>
</dbReference>
<organism evidence="4 5">
    <name type="scientific">Uruburuella testudinis</name>
    <dbReference type="NCBI Taxonomy" id="1282863"/>
    <lineage>
        <taxon>Bacteria</taxon>
        <taxon>Pseudomonadati</taxon>
        <taxon>Pseudomonadota</taxon>
        <taxon>Betaproteobacteria</taxon>
        <taxon>Neisseriales</taxon>
        <taxon>Neisseriaceae</taxon>
        <taxon>Uruburuella</taxon>
    </lineage>
</organism>
<sequence length="406" mass="44382">MLFQPFTFANGKTVKNRFFKSAMEEQLAKHSRPGDELVRLYEVWANGGAGVLVTGNVMVDKSGKGSIDDVMVADERDLSRLQQWAQAGTQNGALLIMQVNHAGKQSPKAVSAVPLAPSAVPLAGMDGFINPPRALTDSEIKTLIAQFAETARIAEKAGFSGVQIHGAHGYLISQFLSPHHNRREDRWGGSLENRMRFLTEIYHAIRAVVGQTFLVGLKLNSADFQKGGFDESESVRVVQKMSALGIDFIEISGGNYESPEMLTAARQKAGTRQREAFFLDYAEKARAVSRVPLIITGGFRSQAAMNEALGSGHLDFVGIARPFALVPDLPNKIAGGDYQTVKTERIKTGFAPLDNKVGAVLEMDWYMNQMKRLANGKQPDPTLSPWKVLFKTLWENGKAGLSTGRS</sequence>
<evidence type="ECO:0000259" key="3">
    <source>
        <dbReference type="Pfam" id="PF00724"/>
    </source>
</evidence>
<dbReference type="EMBL" id="CP091508">
    <property type="protein sequence ID" value="UOO83039.1"/>
    <property type="molecule type" value="Genomic_DNA"/>
</dbReference>
<evidence type="ECO:0000313" key="5">
    <source>
        <dbReference type="Proteomes" id="UP000829817"/>
    </source>
</evidence>
<dbReference type="Proteomes" id="UP000829817">
    <property type="component" value="Chromosome"/>
</dbReference>
<keyword evidence="2" id="KW-0560">Oxidoreductase</keyword>
<evidence type="ECO:0000313" key="4">
    <source>
        <dbReference type="EMBL" id="UOO83039.1"/>
    </source>
</evidence>
<dbReference type="RefSeq" id="WP_244787325.1">
    <property type="nucleotide sequence ID" value="NZ_CP091508.1"/>
</dbReference>